<dbReference type="Proteomes" id="UP000247647">
    <property type="component" value="Unassembled WGS sequence"/>
</dbReference>
<organism evidence="2 3">
    <name type="scientific">Aspergillus neoniger (strain CBS 115656)</name>
    <dbReference type="NCBI Taxonomy" id="1448310"/>
    <lineage>
        <taxon>Eukaryota</taxon>
        <taxon>Fungi</taxon>
        <taxon>Dikarya</taxon>
        <taxon>Ascomycota</taxon>
        <taxon>Pezizomycotina</taxon>
        <taxon>Eurotiomycetes</taxon>
        <taxon>Eurotiomycetidae</taxon>
        <taxon>Eurotiales</taxon>
        <taxon>Aspergillaceae</taxon>
        <taxon>Aspergillus</taxon>
        <taxon>Aspergillus subgen. Circumdati</taxon>
    </lineage>
</organism>
<dbReference type="GeneID" id="37120811"/>
<evidence type="ECO:0000313" key="2">
    <source>
        <dbReference type="EMBL" id="PYH29820.1"/>
    </source>
</evidence>
<feature type="transmembrane region" description="Helical" evidence="1">
    <location>
        <begin position="24"/>
        <end position="43"/>
    </location>
</feature>
<keyword evidence="1" id="KW-0472">Membrane</keyword>
<sequence length="80" mass="8837">MVGCFGKGARDGRGGILTHTNRDVVFVVFLLSFLSSLCTYMYAAFGGTWPSVSCVLCLLRRVAVDVHRSFCRLDGWFCPP</sequence>
<accession>A0A318YAX5</accession>
<keyword evidence="3" id="KW-1185">Reference proteome</keyword>
<dbReference type="AlphaFoldDB" id="A0A318YAX5"/>
<name>A0A318YAX5_ASPNB</name>
<dbReference type="EMBL" id="KZ821487">
    <property type="protein sequence ID" value="PYH29820.1"/>
    <property type="molecule type" value="Genomic_DNA"/>
</dbReference>
<protein>
    <submittedName>
        <fullName evidence="2">Uncharacterized protein</fullName>
    </submittedName>
</protein>
<gene>
    <name evidence="2" type="ORF">BO87DRAFT_172951</name>
</gene>
<keyword evidence="1" id="KW-0812">Transmembrane</keyword>
<proteinExistence type="predicted"/>
<evidence type="ECO:0000256" key="1">
    <source>
        <dbReference type="SAM" id="Phobius"/>
    </source>
</evidence>
<evidence type="ECO:0000313" key="3">
    <source>
        <dbReference type="Proteomes" id="UP000247647"/>
    </source>
</evidence>
<keyword evidence="1" id="KW-1133">Transmembrane helix</keyword>
<reference evidence="2" key="1">
    <citation type="submission" date="2016-12" db="EMBL/GenBank/DDBJ databases">
        <title>The genomes of Aspergillus section Nigri reveals drivers in fungal speciation.</title>
        <authorList>
            <consortium name="DOE Joint Genome Institute"/>
            <person name="Vesth T.C."/>
            <person name="Nybo J."/>
            <person name="Theobald S."/>
            <person name="Brandl J."/>
            <person name="Frisvad J.C."/>
            <person name="Nielsen K.F."/>
            <person name="Lyhne E.K."/>
            <person name="Kogle M.E."/>
            <person name="Kuo A."/>
            <person name="Riley R."/>
            <person name="Clum A."/>
            <person name="Nolan M."/>
            <person name="Lipzen A."/>
            <person name="Salamov A."/>
            <person name="Henrissat B."/>
            <person name="Wiebenga A."/>
            <person name="De Vries R.P."/>
            <person name="Grigoriev I.V."/>
            <person name="Mortensen U.H."/>
            <person name="Andersen M.R."/>
            <person name="Baker S.E."/>
        </authorList>
    </citation>
    <scope>NUCLEOTIDE SEQUENCE [LARGE SCALE GENOMIC DNA]</scope>
    <source>
        <strain evidence="2">CBS 115656</strain>
    </source>
</reference>
<dbReference type="RefSeq" id="XP_025475298.1">
    <property type="nucleotide sequence ID" value="XM_025618355.1"/>
</dbReference>